<name>A0ABR3TZI4_9PEZI</name>
<organism evidence="2 3">
    <name type="scientific">Diplodia intermedia</name>
    <dbReference type="NCBI Taxonomy" id="856260"/>
    <lineage>
        <taxon>Eukaryota</taxon>
        <taxon>Fungi</taxon>
        <taxon>Dikarya</taxon>
        <taxon>Ascomycota</taxon>
        <taxon>Pezizomycotina</taxon>
        <taxon>Dothideomycetes</taxon>
        <taxon>Dothideomycetes incertae sedis</taxon>
        <taxon>Botryosphaeriales</taxon>
        <taxon>Botryosphaeriaceae</taxon>
        <taxon>Diplodia</taxon>
    </lineage>
</organism>
<accession>A0ABR3TZI4</accession>
<protein>
    <submittedName>
        <fullName evidence="2">Uncharacterized protein</fullName>
    </submittedName>
</protein>
<proteinExistence type="predicted"/>
<feature type="region of interest" description="Disordered" evidence="1">
    <location>
        <begin position="119"/>
        <end position="156"/>
    </location>
</feature>
<feature type="compositionally biased region" description="Low complexity" evidence="1">
    <location>
        <begin position="140"/>
        <end position="156"/>
    </location>
</feature>
<evidence type="ECO:0000313" key="2">
    <source>
        <dbReference type="EMBL" id="KAL1647703.1"/>
    </source>
</evidence>
<comment type="caution">
    <text evidence="2">The sequence shown here is derived from an EMBL/GenBank/DDBJ whole genome shotgun (WGS) entry which is preliminary data.</text>
</comment>
<reference evidence="2 3" key="1">
    <citation type="journal article" date="2023" name="Plant Dis.">
        <title>First Report of Diplodia intermedia Causing Canker and Dieback Diseases on Apple Trees in Canada.</title>
        <authorList>
            <person name="Ellouze W."/>
            <person name="Ilyukhin E."/>
            <person name="Sulman M."/>
            <person name="Ali S."/>
        </authorList>
    </citation>
    <scope>NUCLEOTIDE SEQUENCE [LARGE SCALE GENOMIC DNA]</scope>
    <source>
        <strain evidence="2 3">M45-28</strain>
    </source>
</reference>
<evidence type="ECO:0000256" key="1">
    <source>
        <dbReference type="SAM" id="MobiDB-lite"/>
    </source>
</evidence>
<evidence type="ECO:0000313" key="3">
    <source>
        <dbReference type="Proteomes" id="UP001521184"/>
    </source>
</evidence>
<keyword evidence="3" id="KW-1185">Reference proteome</keyword>
<dbReference type="EMBL" id="JAKEKT020000011">
    <property type="protein sequence ID" value="KAL1647703.1"/>
    <property type="molecule type" value="Genomic_DNA"/>
</dbReference>
<dbReference type="Proteomes" id="UP001521184">
    <property type="component" value="Unassembled WGS sequence"/>
</dbReference>
<sequence>MYHHQQQPSYNPYAAANLPQYAAQYGNWPEQPGQEDPMTAHSFSVLANKAENQVYLNQVTSELEQRAISDERLGGLAQRHGVDTQHAQQAERDRRLRWAQEMIIQNPALCAEVYCAMSKRPSAPPRRDSSRSSTATMGASRSNSSSSNSSYRGSPT</sequence>
<gene>
    <name evidence="2" type="ORF">SLS58_002504</name>
</gene>